<organism evidence="1 2">
    <name type="scientific">Gossypium harknessii</name>
    <dbReference type="NCBI Taxonomy" id="34285"/>
    <lineage>
        <taxon>Eukaryota</taxon>
        <taxon>Viridiplantae</taxon>
        <taxon>Streptophyta</taxon>
        <taxon>Embryophyta</taxon>
        <taxon>Tracheophyta</taxon>
        <taxon>Spermatophyta</taxon>
        <taxon>Magnoliopsida</taxon>
        <taxon>eudicotyledons</taxon>
        <taxon>Gunneridae</taxon>
        <taxon>Pentapetalae</taxon>
        <taxon>rosids</taxon>
        <taxon>malvids</taxon>
        <taxon>Malvales</taxon>
        <taxon>Malvaceae</taxon>
        <taxon>Malvoideae</taxon>
        <taxon>Gossypium</taxon>
    </lineage>
</organism>
<accession>A0A7J9GKC1</accession>
<reference evidence="1 2" key="1">
    <citation type="journal article" date="2019" name="Genome Biol. Evol.">
        <title>Insights into the evolution of the New World diploid cottons (Gossypium, subgenus Houzingenia) based on genome sequencing.</title>
        <authorList>
            <person name="Grover C.E."/>
            <person name="Arick M.A. 2nd"/>
            <person name="Thrash A."/>
            <person name="Conover J.L."/>
            <person name="Sanders W.S."/>
            <person name="Peterson D.G."/>
            <person name="Frelichowski J.E."/>
            <person name="Scheffler J.A."/>
            <person name="Scheffler B.E."/>
            <person name="Wendel J.F."/>
        </authorList>
    </citation>
    <scope>NUCLEOTIDE SEQUENCE [LARGE SCALE GENOMIC DNA]</scope>
    <source>
        <strain evidence="1">0</strain>
        <tissue evidence="1">Leaf</tissue>
    </source>
</reference>
<name>A0A7J9GKC1_9ROSI</name>
<gene>
    <name evidence="1" type="ORF">Gohar_008650</name>
</gene>
<dbReference type="AlphaFoldDB" id="A0A7J9GKC1"/>
<evidence type="ECO:0000313" key="1">
    <source>
        <dbReference type="EMBL" id="MBA0798012.1"/>
    </source>
</evidence>
<comment type="caution">
    <text evidence="1">The sequence shown here is derived from an EMBL/GenBank/DDBJ whole genome shotgun (WGS) entry which is preliminary data.</text>
</comment>
<dbReference type="EMBL" id="JABFAD010000005">
    <property type="protein sequence ID" value="MBA0798012.1"/>
    <property type="molecule type" value="Genomic_DNA"/>
</dbReference>
<sequence>MRSVTVLVHLMKKKTITIVMEKPKPSLEPKIEN</sequence>
<dbReference type="OrthoDB" id="10056939at2759"/>
<evidence type="ECO:0000313" key="2">
    <source>
        <dbReference type="Proteomes" id="UP000593560"/>
    </source>
</evidence>
<proteinExistence type="predicted"/>
<keyword evidence="2" id="KW-1185">Reference proteome</keyword>
<dbReference type="Proteomes" id="UP000593560">
    <property type="component" value="Unassembled WGS sequence"/>
</dbReference>
<protein>
    <submittedName>
        <fullName evidence="1">Uncharacterized protein</fullName>
    </submittedName>
</protein>